<evidence type="ECO:0000313" key="2">
    <source>
        <dbReference type="Proteomes" id="UP000231019"/>
    </source>
</evidence>
<sequence length="310" mass="35808">MIQKKEFPPFPEALEPELERLCRVLENPEAFDVADPYWPKWQAVWWPLAFLLETGQLSRLSQAVFERFATLIDQHYLHHFPQLESELPAGCDPYRQIICHCALGTAIQIVQAGGLDPWRIWPWLSEWFSHYQLPDGGYNCDEQVYTHSQRASLVSTLPMLEALLLKPERNAQEETLLKKGLDSLLRRKLYQSSQGAVIDPLWLQPLFPRFYHYDLLRALKFVLRWHQQQAAPLPLEVLEPALVHLRAETGCPTPQSWYPGQDKTLALNAEGAWKFGAPVTLFPLLAAFLEGGYAQAWIAWEWQEVERLLG</sequence>
<dbReference type="AlphaFoldDB" id="A0A2M7G1C3"/>
<name>A0A2M7G1C3_9BACT</name>
<accession>A0A2M7G1C3</accession>
<dbReference type="Proteomes" id="UP000231019">
    <property type="component" value="Unassembled WGS sequence"/>
</dbReference>
<gene>
    <name evidence="1" type="ORF">COW36_18145</name>
</gene>
<evidence type="ECO:0000313" key="1">
    <source>
        <dbReference type="EMBL" id="PIW15337.1"/>
    </source>
</evidence>
<dbReference type="EMBL" id="PFFQ01000053">
    <property type="protein sequence ID" value="PIW15337.1"/>
    <property type="molecule type" value="Genomic_DNA"/>
</dbReference>
<organism evidence="1 2">
    <name type="scientific">bacterium (Candidatus Blackallbacteria) CG17_big_fil_post_rev_8_21_14_2_50_48_46</name>
    <dbReference type="NCBI Taxonomy" id="2014261"/>
    <lineage>
        <taxon>Bacteria</taxon>
        <taxon>Candidatus Blackallbacteria</taxon>
    </lineage>
</organism>
<protein>
    <submittedName>
        <fullName evidence="1">Uncharacterized protein</fullName>
    </submittedName>
</protein>
<comment type="caution">
    <text evidence="1">The sequence shown here is derived from an EMBL/GenBank/DDBJ whole genome shotgun (WGS) entry which is preliminary data.</text>
</comment>
<reference evidence="1 2" key="1">
    <citation type="submission" date="2017-09" db="EMBL/GenBank/DDBJ databases">
        <title>Depth-based differentiation of microbial function through sediment-hosted aquifers and enrichment of novel symbionts in the deep terrestrial subsurface.</title>
        <authorList>
            <person name="Probst A.J."/>
            <person name="Ladd B."/>
            <person name="Jarett J.K."/>
            <person name="Geller-Mcgrath D.E."/>
            <person name="Sieber C.M."/>
            <person name="Emerson J.B."/>
            <person name="Anantharaman K."/>
            <person name="Thomas B.C."/>
            <person name="Malmstrom R."/>
            <person name="Stieglmeier M."/>
            <person name="Klingl A."/>
            <person name="Woyke T."/>
            <person name="Ryan C.M."/>
            <person name="Banfield J.F."/>
        </authorList>
    </citation>
    <scope>NUCLEOTIDE SEQUENCE [LARGE SCALE GENOMIC DNA]</scope>
    <source>
        <strain evidence="1">CG17_big_fil_post_rev_8_21_14_2_50_48_46</strain>
    </source>
</reference>
<proteinExistence type="predicted"/>